<dbReference type="eggNOG" id="KOG1523">
    <property type="taxonomic scope" value="Eukaryota"/>
</dbReference>
<dbReference type="PIRSF" id="PIRSF038093">
    <property type="entry name" value="ARP2/3_su1"/>
    <property type="match status" value="1"/>
</dbReference>
<comment type="function">
    <text evidence="8">Functions as component of the Arp2/3 complex which is involved in regulation of actin polymerization and together with an activating nucleation-promoting factor (NPF) mediates the formation of branched actin networks.</text>
</comment>
<dbReference type="GO" id="GO:0051015">
    <property type="term" value="F:actin filament binding"/>
    <property type="evidence" value="ECO:0007669"/>
    <property type="project" value="TreeGrafter"/>
</dbReference>
<dbReference type="GO" id="GO:0034314">
    <property type="term" value="P:Arp2/3 complex-mediated actin nucleation"/>
    <property type="evidence" value="ECO:0007669"/>
    <property type="project" value="UniProtKB-UniRule"/>
</dbReference>
<evidence type="ECO:0000256" key="1">
    <source>
        <dbReference type="ARBA" id="ARBA00004245"/>
    </source>
</evidence>
<evidence type="ECO:0000256" key="4">
    <source>
        <dbReference type="ARBA" id="ARBA00022574"/>
    </source>
</evidence>
<dbReference type="EMBL" id="KE346370">
    <property type="protein sequence ID" value="KJE96070.1"/>
    <property type="molecule type" value="Genomic_DNA"/>
</dbReference>
<dbReference type="SUPFAM" id="SSF50978">
    <property type="entry name" value="WD40 repeat-like"/>
    <property type="match status" value="1"/>
</dbReference>
<dbReference type="PhylomeDB" id="A0A0D2WU21"/>
<dbReference type="InParanoid" id="A0A0D2WU21"/>
<dbReference type="PANTHER" id="PTHR10709">
    <property type="entry name" value="ACTIN-RELATED PROTEIN 2/3 COMPLEX SUBUNIT 1"/>
    <property type="match status" value="1"/>
</dbReference>
<sequence length="368" mass="40861">MSEPHHLLSEPISCHAWNKDRSQLAFSPNNHEIHIYKKEGNTWVKSQVLTGHDQRVTSLDWAANTNRIVSCGADRNAYVWTITDNEWKPSLVILRINRAATFVRWSPKEDKFAVASGARLISICYFEAEHDWWVSKHIKKPIRSTVLTLDWHPNNVLLAAGSSDFKTRIFFAGIKGVDEKPQPTPWGGKNAFGDCVRELSHGPGGWVHSVAFSPSGNRLAWVSHNSSISVVEAGDATEPKTVTFSTLPYVTLLWASENSIITAGFEYYPALWDVSSGTPKFVNKLDHAVKKAAVEGNAMSKFRNLDTRATEGEETALDTVHQNPITQLSLFAGTKDRVTKFTTTGSDGRLVNWDVKALESAISGLKFA</sequence>
<organism evidence="10 11">
    <name type="scientific">Capsaspora owczarzaki (strain ATCC 30864)</name>
    <dbReference type="NCBI Taxonomy" id="595528"/>
    <lineage>
        <taxon>Eukaryota</taxon>
        <taxon>Filasterea</taxon>
        <taxon>Capsaspora</taxon>
    </lineage>
</organism>
<keyword evidence="4 9" id="KW-0853">WD repeat</keyword>
<dbReference type="AlphaFoldDB" id="A0A0D2WU21"/>
<evidence type="ECO:0000256" key="3">
    <source>
        <dbReference type="ARBA" id="ARBA00022490"/>
    </source>
</evidence>
<dbReference type="InterPro" id="IPR036322">
    <property type="entry name" value="WD40_repeat_dom_sf"/>
</dbReference>
<dbReference type="PANTHER" id="PTHR10709:SF2">
    <property type="entry name" value="ACTIN-RELATED PROTEIN 2_3 COMPLEX SUBUNIT"/>
    <property type="match status" value="1"/>
</dbReference>
<keyword evidence="7 8" id="KW-0206">Cytoskeleton</keyword>
<keyword evidence="11" id="KW-1185">Reference proteome</keyword>
<dbReference type="PROSITE" id="PS50082">
    <property type="entry name" value="WD_REPEATS_2"/>
    <property type="match status" value="1"/>
</dbReference>
<keyword evidence="6 8" id="KW-0009">Actin-binding</keyword>
<protein>
    <recommendedName>
        <fullName evidence="8">Actin-related protein 2/3 complex subunit</fullName>
    </recommendedName>
</protein>
<evidence type="ECO:0000256" key="9">
    <source>
        <dbReference type="PROSITE-ProRule" id="PRU00221"/>
    </source>
</evidence>
<dbReference type="OMA" id="YVWEPSP"/>
<reference evidence="11" key="1">
    <citation type="submission" date="2011-02" db="EMBL/GenBank/DDBJ databases">
        <title>The Genome Sequence of Capsaspora owczarzaki ATCC 30864.</title>
        <authorList>
            <person name="Russ C."/>
            <person name="Cuomo C."/>
            <person name="Burger G."/>
            <person name="Gray M.W."/>
            <person name="Holland P.W.H."/>
            <person name="King N."/>
            <person name="Lang F.B.F."/>
            <person name="Roger A.J."/>
            <person name="Ruiz-Trillo I."/>
            <person name="Young S.K."/>
            <person name="Zeng Q."/>
            <person name="Gargeya S."/>
            <person name="Alvarado L."/>
            <person name="Berlin A."/>
            <person name="Chapman S.B."/>
            <person name="Chen Z."/>
            <person name="Freedman E."/>
            <person name="Gellesch M."/>
            <person name="Goldberg J."/>
            <person name="Griggs A."/>
            <person name="Gujja S."/>
            <person name="Heilman E."/>
            <person name="Heiman D."/>
            <person name="Howarth C."/>
            <person name="Mehta T."/>
            <person name="Neiman D."/>
            <person name="Pearson M."/>
            <person name="Roberts A."/>
            <person name="Saif S."/>
            <person name="Shea T."/>
            <person name="Shenoy N."/>
            <person name="Sisk P."/>
            <person name="Stolte C."/>
            <person name="Sykes S."/>
            <person name="White J."/>
            <person name="Yandava C."/>
            <person name="Haas B."/>
            <person name="Nusbaum C."/>
            <person name="Birren B."/>
        </authorList>
    </citation>
    <scope>NUCLEOTIDE SEQUENCE</scope>
    <source>
        <strain evidence="11">ATCC 30864</strain>
    </source>
</reference>
<comment type="subcellular location">
    <subcellularLocation>
        <location evidence="1">Cytoplasm</location>
        <location evidence="1">Cytoskeleton</location>
    </subcellularLocation>
</comment>
<name>A0A0D2WU21_CAPO3</name>
<dbReference type="InterPro" id="IPR015943">
    <property type="entry name" value="WD40/YVTN_repeat-like_dom_sf"/>
</dbReference>
<evidence type="ECO:0000313" key="10">
    <source>
        <dbReference type="EMBL" id="KJE96070.1"/>
    </source>
</evidence>
<dbReference type="GO" id="GO:0005885">
    <property type="term" value="C:Arp2/3 protein complex"/>
    <property type="evidence" value="ECO:0007669"/>
    <property type="project" value="UniProtKB-UniRule"/>
</dbReference>
<accession>A0A0D2WU21</accession>
<keyword evidence="3 8" id="KW-0963">Cytoplasm</keyword>
<dbReference type="PROSITE" id="PS50294">
    <property type="entry name" value="WD_REPEATS_REGION"/>
    <property type="match status" value="1"/>
</dbReference>
<dbReference type="FunCoup" id="A0A0D2WU21">
    <property type="interactions" value="354"/>
</dbReference>
<proteinExistence type="inferred from homology"/>
<keyword evidence="5" id="KW-0677">Repeat</keyword>
<evidence type="ECO:0000256" key="7">
    <source>
        <dbReference type="ARBA" id="ARBA00023212"/>
    </source>
</evidence>
<feature type="repeat" description="WD" evidence="9">
    <location>
        <begin position="49"/>
        <end position="90"/>
    </location>
</feature>
<dbReference type="Gene3D" id="2.130.10.10">
    <property type="entry name" value="YVTN repeat-like/Quinoprotein amine dehydrogenase"/>
    <property type="match status" value="1"/>
</dbReference>
<evidence type="ECO:0000256" key="8">
    <source>
        <dbReference type="PIRNR" id="PIRNR038093"/>
    </source>
</evidence>
<dbReference type="InterPro" id="IPR017383">
    <property type="entry name" value="ARPC1"/>
</dbReference>
<evidence type="ECO:0000313" key="11">
    <source>
        <dbReference type="Proteomes" id="UP000008743"/>
    </source>
</evidence>
<dbReference type="SMART" id="SM00320">
    <property type="entry name" value="WD40"/>
    <property type="match status" value="4"/>
</dbReference>
<dbReference type="Proteomes" id="UP000008743">
    <property type="component" value="Unassembled WGS sequence"/>
</dbReference>
<gene>
    <name evidence="10" type="ORF">CAOG_006443</name>
</gene>
<evidence type="ECO:0000256" key="6">
    <source>
        <dbReference type="ARBA" id="ARBA00023203"/>
    </source>
</evidence>
<dbReference type="Pfam" id="PF00400">
    <property type="entry name" value="WD40"/>
    <property type="match status" value="3"/>
</dbReference>
<dbReference type="RefSeq" id="XP_004345192.1">
    <property type="nucleotide sequence ID" value="XM_004345142.2"/>
</dbReference>
<evidence type="ECO:0000256" key="2">
    <source>
        <dbReference type="ARBA" id="ARBA00006260"/>
    </source>
</evidence>
<evidence type="ECO:0000256" key="5">
    <source>
        <dbReference type="ARBA" id="ARBA00022737"/>
    </source>
</evidence>
<dbReference type="OrthoDB" id="406844at2759"/>
<dbReference type="InterPro" id="IPR001680">
    <property type="entry name" value="WD40_rpt"/>
</dbReference>
<dbReference type="STRING" id="595528.A0A0D2WU21"/>
<comment type="similarity">
    <text evidence="2 8">Belongs to the WD repeat ARPC1 family.</text>
</comment>